<evidence type="ECO:0000259" key="3">
    <source>
        <dbReference type="PROSITE" id="PS50930"/>
    </source>
</evidence>
<geneLocation type="plasmid" evidence="4 5">
    <name>2</name>
</geneLocation>
<dbReference type="InterPro" id="IPR001789">
    <property type="entry name" value="Sig_transdc_resp-reg_receiver"/>
</dbReference>
<dbReference type="PROSITE" id="PS50930">
    <property type="entry name" value="HTH_LYTTR"/>
    <property type="match status" value="1"/>
</dbReference>
<feature type="domain" description="HTH LytTR-type" evidence="3">
    <location>
        <begin position="142"/>
        <end position="245"/>
    </location>
</feature>
<dbReference type="HOGENOM" id="CLU_000445_14_1_0"/>
<keyword evidence="5" id="KW-1185">Reference proteome</keyword>
<dbReference type="PROSITE" id="PS50110">
    <property type="entry name" value="RESPONSE_REGULATORY"/>
    <property type="match status" value="1"/>
</dbReference>
<dbReference type="InterPro" id="IPR046947">
    <property type="entry name" value="LytR-like"/>
</dbReference>
<dbReference type="AlphaFoldDB" id="W0RRC2"/>
<dbReference type="GO" id="GO:0003677">
    <property type="term" value="F:DNA binding"/>
    <property type="evidence" value="ECO:0007669"/>
    <property type="project" value="InterPro"/>
</dbReference>
<name>W0RRC2_9BACT</name>
<dbReference type="Proteomes" id="UP000019151">
    <property type="component" value="Plasmid 2"/>
</dbReference>
<dbReference type="InParanoid" id="W0RRC2"/>
<dbReference type="eggNOG" id="COG3279">
    <property type="taxonomic scope" value="Bacteria"/>
</dbReference>
<proteinExistence type="predicted"/>
<dbReference type="PANTHER" id="PTHR37299">
    <property type="entry name" value="TRANSCRIPTIONAL REGULATOR-RELATED"/>
    <property type="match status" value="1"/>
</dbReference>
<evidence type="ECO:0000313" key="4">
    <source>
        <dbReference type="EMBL" id="AHG93539.1"/>
    </source>
</evidence>
<dbReference type="Gene3D" id="2.40.50.1020">
    <property type="entry name" value="LytTr DNA-binding domain"/>
    <property type="match status" value="1"/>
</dbReference>
<dbReference type="SUPFAM" id="SSF52172">
    <property type="entry name" value="CheY-like"/>
    <property type="match status" value="1"/>
</dbReference>
<dbReference type="OrthoDB" id="8889669at2"/>
<dbReference type="SMART" id="SM00448">
    <property type="entry name" value="REC"/>
    <property type="match status" value="1"/>
</dbReference>
<protein>
    <submittedName>
        <fullName evidence="4">Response regulator receiver</fullName>
    </submittedName>
</protein>
<dbReference type="InterPro" id="IPR011006">
    <property type="entry name" value="CheY-like_superfamily"/>
</dbReference>
<dbReference type="EMBL" id="CP007130">
    <property type="protein sequence ID" value="AHG93539.1"/>
    <property type="molecule type" value="Genomic_DNA"/>
</dbReference>
<dbReference type="PANTHER" id="PTHR37299:SF1">
    <property type="entry name" value="STAGE 0 SPORULATION PROTEIN A HOMOLOG"/>
    <property type="match status" value="1"/>
</dbReference>
<dbReference type="RefSeq" id="WP_025414840.1">
    <property type="nucleotide sequence ID" value="NZ_CP007130.1"/>
</dbReference>
<dbReference type="Pfam" id="PF04397">
    <property type="entry name" value="LytTR"/>
    <property type="match status" value="1"/>
</dbReference>
<keyword evidence="1" id="KW-0597">Phosphoprotein</keyword>
<reference evidence="4 5" key="1">
    <citation type="journal article" date="2014" name="Genome Announc.">
        <title>Genome Sequence and Methylome of Soil Bacterium Gemmatirosa kalamazoonensis KBS708T, a Member of the Rarely Cultivated Gemmatimonadetes Phylum.</title>
        <authorList>
            <person name="Debruyn J.M."/>
            <person name="Radosevich M."/>
            <person name="Wommack K.E."/>
            <person name="Polson S.W."/>
            <person name="Hauser L.J."/>
            <person name="Fawaz M.N."/>
            <person name="Korlach J."/>
            <person name="Tsai Y.C."/>
        </authorList>
    </citation>
    <scope>NUCLEOTIDE SEQUENCE [LARGE SCALE GENOMIC DNA]</scope>
    <source>
        <strain evidence="4 5">KBS708</strain>
        <plasmid evidence="5">Plasmid 2</plasmid>
    </source>
</reference>
<keyword evidence="4" id="KW-0614">Plasmid</keyword>
<accession>W0RRC2</accession>
<dbReference type="KEGG" id="gba:J421_6004"/>
<dbReference type="GO" id="GO:0000156">
    <property type="term" value="F:phosphorelay response regulator activity"/>
    <property type="evidence" value="ECO:0007669"/>
    <property type="project" value="InterPro"/>
</dbReference>
<feature type="domain" description="Response regulatory" evidence="2">
    <location>
        <begin position="4"/>
        <end position="115"/>
    </location>
</feature>
<evidence type="ECO:0000313" key="5">
    <source>
        <dbReference type="Proteomes" id="UP000019151"/>
    </source>
</evidence>
<dbReference type="InterPro" id="IPR007492">
    <property type="entry name" value="LytTR_DNA-bd_dom"/>
</dbReference>
<dbReference type="Pfam" id="PF00072">
    <property type="entry name" value="Response_reg"/>
    <property type="match status" value="1"/>
</dbReference>
<evidence type="ECO:0000259" key="2">
    <source>
        <dbReference type="PROSITE" id="PS50110"/>
    </source>
</evidence>
<organism evidence="4 5">
    <name type="scientific">Gemmatirosa kalamazoonensis</name>
    <dbReference type="NCBI Taxonomy" id="861299"/>
    <lineage>
        <taxon>Bacteria</taxon>
        <taxon>Pseudomonadati</taxon>
        <taxon>Gemmatimonadota</taxon>
        <taxon>Gemmatimonadia</taxon>
        <taxon>Gemmatimonadales</taxon>
        <taxon>Gemmatimonadaceae</taxon>
        <taxon>Gemmatirosa</taxon>
    </lineage>
</organism>
<evidence type="ECO:0000256" key="1">
    <source>
        <dbReference type="PROSITE-ProRule" id="PRU00169"/>
    </source>
</evidence>
<dbReference type="SMART" id="SM00850">
    <property type="entry name" value="LytTR"/>
    <property type="match status" value="1"/>
</dbReference>
<dbReference type="Gene3D" id="3.40.50.2300">
    <property type="match status" value="1"/>
</dbReference>
<sequence length="245" mass="26694">MKVTAFVVDDEPIARAGLRAMLRAFDWVDVVGEAADGESAVAGIHALRPELVFLDVQMPGLLGTDVLRRLERAPFVIFTTAFSEHAVSAFELGAVDYLLKPFGPSRLAAAMERVRSALGEPASVDPMERLSGALAGGPISRLFVRVGGALVPLPVERVSWFEADGDYVIAHDGNVRHVLHLSLGRLEARLDARRFSRVHRAHIVNLDHVRAFKRDAAGNLEAELLDGARVPVSRARAQEIRTLGR</sequence>
<gene>
    <name evidence="4" type="ORF">J421_6004</name>
</gene>
<feature type="modified residue" description="4-aspartylphosphate" evidence="1">
    <location>
        <position position="55"/>
    </location>
</feature>